<protein>
    <submittedName>
        <fullName evidence="2">Uncharacterized protein</fullName>
    </submittedName>
</protein>
<proteinExistence type="predicted"/>
<accession>A0A132B5Q8</accession>
<dbReference type="InParanoid" id="A0A132B5Q8"/>
<keyword evidence="1" id="KW-0472">Membrane</keyword>
<dbReference type="EMBL" id="KQ947439">
    <property type="protein sequence ID" value="KUJ07583.1"/>
    <property type="molecule type" value="Genomic_DNA"/>
</dbReference>
<keyword evidence="3" id="KW-1185">Reference proteome</keyword>
<dbReference type="KEGG" id="psco:LY89DRAFT_358775"/>
<dbReference type="Proteomes" id="UP000070700">
    <property type="component" value="Unassembled WGS sequence"/>
</dbReference>
<evidence type="ECO:0000313" key="3">
    <source>
        <dbReference type="Proteomes" id="UP000070700"/>
    </source>
</evidence>
<dbReference type="STRING" id="149040.A0A132B5Q8"/>
<dbReference type="RefSeq" id="XP_018061938.1">
    <property type="nucleotide sequence ID" value="XM_018206980.1"/>
</dbReference>
<organism evidence="2 3">
    <name type="scientific">Mollisia scopiformis</name>
    <name type="common">Conifer needle endophyte fungus</name>
    <name type="synonym">Phialocephala scopiformis</name>
    <dbReference type="NCBI Taxonomy" id="149040"/>
    <lineage>
        <taxon>Eukaryota</taxon>
        <taxon>Fungi</taxon>
        <taxon>Dikarya</taxon>
        <taxon>Ascomycota</taxon>
        <taxon>Pezizomycotina</taxon>
        <taxon>Leotiomycetes</taxon>
        <taxon>Helotiales</taxon>
        <taxon>Mollisiaceae</taxon>
        <taxon>Mollisia</taxon>
    </lineage>
</organism>
<evidence type="ECO:0000313" key="2">
    <source>
        <dbReference type="EMBL" id="KUJ07583.1"/>
    </source>
</evidence>
<feature type="transmembrane region" description="Helical" evidence="1">
    <location>
        <begin position="25"/>
        <end position="47"/>
    </location>
</feature>
<keyword evidence="1" id="KW-1133">Transmembrane helix</keyword>
<reference evidence="2 3" key="1">
    <citation type="submission" date="2015-10" db="EMBL/GenBank/DDBJ databases">
        <title>Full genome of DAOMC 229536 Phialocephala scopiformis, a fungal endophyte of spruce producing the potent anti-insectan compound rugulosin.</title>
        <authorList>
            <consortium name="DOE Joint Genome Institute"/>
            <person name="Walker A.K."/>
            <person name="Frasz S.L."/>
            <person name="Seifert K.A."/>
            <person name="Miller J.D."/>
            <person name="Mondo S.J."/>
            <person name="Labutti K."/>
            <person name="Lipzen A."/>
            <person name="Dockter R."/>
            <person name="Kennedy M."/>
            <person name="Grigoriev I.V."/>
            <person name="Spatafora J.W."/>
        </authorList>
    </citation>
    <scope>NUCLEOTIDE SEQUENCE [LARGE SCALE GENOMIC DNA]</scope>
    <source>
        <strain evidence="2 3">CBS 120377</strain>
    </source>
</reference>
<evidence type="ECO:0000256" key="1">
    <source>
        <dbReference type="SAM" id="Phobius"/>
    </source>
</evidence>
<name>A0A132B5Q8_MOLSC</name>
<gene>
    <name evidence="2" type="ORF">LY89DRAFT_358775</name>
</gene>
<dbReference type="AlphaFoldDB" id="A0A132B5Q8"/>
<dbReference type="GeneID" id="28816706"/>
<keyword evidence="1" id="KW-0812">Transmembrane</keyword>
<dbReference type="OrthoDB" id="2309723at2759"/>
<sequence length="201" mass="23239">MFCVFSKIYLYTSGINGERTFPDDFLAVMSALLGVGLGQLMGHCTFFVQKRQFDSMADYDLTGPSGPILFILPYITEWPWSLVILYSGYSIFFPCLTFLPSKGFWPEGNTLLSDRERFLDYFFPSTEASLTDLDQATALLARMTMLGFSLYSAADAHYRPWWEEVRKRREEISRDEERHISDLIQRYQLVGRPGRSRVKMA</sequence>